<keyword evidence="3" id="KW-1185">Reference proteome</keyword>
<keyword evidence="1" id="KW-0732">Signal</keyword>
<dbReference type="EMBL" id="FUZZ01000001">
    <property type="protein sequence ID" value="SKD01842.1"/>
    <property type="molecule type" value="Genomic_DNA"/>
</dbReference>
<feature type="signal peptide" evidence="1">
    <location>
        <begin position="1"/>
        <end position="20"/>
    </location>
</feature>
<dbReference type="AlphaFoldDB" id="A0A1T5NN44"/>
<protein>
    <submittedName>
        <fullName evidence="2">Uncharacterized protein</fullName>
    </submittedName>
</protein>
<accession>A0A1T5NN44</accession>
<dbReference type="Proteomes" id="UP000190166">
    <property type="component" value="Unassembled WGS sequence"/>
</dbReference>
<proteinExistence type="predicted"/>
<sequence length="349" mass="39184">MSIKINTYITILMLSSAAFISPLITKGQSTSLDSSQPETVVQKKYGLDPSKPLAKRIGNTPPEIIQKFRDAGMSPTLHRLSKTDSLKVVRAFQMLPPLHQHILKEHLLGISFLDNMPNTALTATVNPEDQFPVFTITFRAEILKQDVSQWLTEKEMSYFTKDFPGFRIAIEAGKLDAILYVLLHEATHVVDGSLGILAMDQNKGTSGMAVNLKSFTRNIWVDRTSICPSYTDSLTSQSRFRGGGRLLPMELARQIYQSAAKGPFVSLYATSSWHEDLAEYLTVTHFTKRLKQPFRIIIHEGRKEIFIYEPMKSATVSSRISLMKYFYAKAGSSVLYERHVKPGGRGFNG</sequence>
<reference evidence="2 3" key="1">
    <citation type="submission" date="2017-02" db="EMBL/GenBank/DDBJ databases">
        <authorList>
            <person name="Peterson S.W."/>
        </authorList>
    </citation>
    <scope>NUCLEOTIDE SEQUENCE [LARGE SCALE GENOMIC DNA]</scope>
    <source>
        <strain evidence="2 3">DSM 18108</strain>
    </source>
</reference>
<feature type="chain" id="PRO_5013160249" evidence="1">
    <location>
        <begin position="21"/>
        <end position="349"/>
    </location>
</feature>
<evidence type="ECO:0000313" key="2">
    <source>
        <dbReference type="EMBL" id="SKD01842.1"/>
    </source>
</evidence>
<gene>
    <name evidence="2" type="ORF">SAMN05660461_2323</name>
</gene>
<dbReference type="RefSeq" id="WP_143313554.1">
    <property type="nucleotide sequence ID" value="NZ_FUZZ01000001.1"/>
</dbReference>
<evidence type="ECO:0000256" key="1">
    <source>
        <dbReference type="SAM" id="SignalP"/>
    </source>
</evidence>
<organism evidence="2 3">
    <name type="scientific">Chitinophaga ginsengisegetis</name>
    <dbReference type="NCBI Taxonomy" id="393003"/>
    <lineage>
        <taxon>Bacteria</taxon>
        <taxon>Pseudomonadati</taxon>
        <taxon>Bacteroidota</taxon>
        <taxon>Chitinophagia</taxon>
        <taxon>Chitinophagales</taxon>
        <taxon>Chitinophagaceae</taxon>
        <taxon>Chitinophaga</taxon>
    </lineage>
</organism>
<name>A0A1T5NN44_9BACT</name>
<evidence type="ECO:0000313" key="3">
    <source>
        <dbReference type="Proteomes" id="UP000190166"/>
    </source>
</evidence>